<evidence type="ECO:0000313" key="3">
    <source>
        <dbReference type="Proteomes" id="UP000294901"/>
    </source>
</evidence>
<dbReference type="RefSeq" id="WP_133875850.1">
    <property type="nucleotide sequence ID" value="NZ_BOMD01000064.1"/>
</dbReference>
<dbReference type="Proteomes" id="UP000294901">
    <property type="component" value="Unassembled WGS sequence"/>
</dbReference>
<keyword evidence="1" id="KW-1133">Transmembrane helix</keyword>
<keyword evidence="3" id="KW-1185">Reference proteome</keyword>
<dbReference type="OrthoDB" id="4187110at2"/>
<protein>
    <submittedName>
        <fullName evidence="2">ABC-2 type transport system permease protein</fullName>
    </submittedName>
</protein>
<feature type="transmembrane region" description="Helical" evidence="1">
    <location>
        <begin position="66"/>
        <end position="88"/>
    </location>
</feature>
<dbReference type="AlphaFoldDB" id="A0A4R6JYH0"/>
<keyword evidence="1" id="KW-0812">Transmembrane</keyword>
<evidence type="ECO:0000256" key="1">
    <source>
        <dbReference type="SAM" id="Phobius"/>
    </source>
</evidence>
<evidence type="ECO:0000313" key="2">
    <source>
        <dbReference type="EMBL" id="TDO41880.1"/>
    </source>
</evidence>
<comment type="caution">
    <text evidence="2">The sequence shown here is derived from an EMBL/GenBank/DDBJ whole genome shotgun (WGS) entry which is preliminary data.</text>
</comment>
<organism evidence="2 3">
    <name type="scientific">Paractinoplanes brasiliensis</name>
    <dbReference type="NCBI Taxonomy" id="52695"/>
    <lineage>
        <taxon>Bacteria</taxon>
        <taxon>Bacillati</taxon>
        <taxon>Actinomycetota</taxon>
        <taxon>Actinomycetes</taxon>
        <taxon>Micromonosporales</taxon>
        <taxon>Micromonosporaceae</taxon>
        <taxon>Paractinoplanes</taxon>
    </lineage>
</organism>
<gene>
    <name evidence="2" type="ORF">C8E87_5636</name>
</gene>
<feature type="transmembrane region" description="Helical" evidence="1">
    <location>
        <begin position="183"/>
        <end position="202"/>
    </location>
</feature>
<reference evidence="2 3" key="1">
    <citation type="submission" date="2019-03" db="EMBL/GenBank/DDBJ databases">
        <title>Sequencing the genomes of 1000 actinobacteria strains.</title>
        <authorList>
            <person name="Klenk H.-P."/>
        </authorList>
    </citation>
    <scope>NUCLEOTIDE SEQUENCE [LARGE SCALE GENOMIC DNA]</scope>
    <source>
        <strain evidence="2 3">DSM 43805</strain>
    </source>
</reference>
<feature type="transmembrane region" description="Helical" evidence="1">
    <location>
        <begin position="108"/>
        <end position="134"/>
    </location>
</feature>
<sequence length="249" mass="25703">MTLWRLELLRLVRTRRLVALLAVYAFFGLTGPLTARYLDRILDAIGTEGVQVQFPEPTPADGITQFVGNASQIGLLVVVLVSASALAFDARREMAVFLRTRVAGVRSIVLPAYAINVAGAVAGLLLGTACAWYETAILLGAPPATAMLAGIAYGSVSLAFAVALVAFMAALVRSVLAAAGSALAVLLLIGILGSAARVGTWLPTGLLGALGELTAGRAPGDYLPGLAVTLILIVLALTGAVRLGDRREL</sequence>
<name>A0A4R6JYH0_9ACTN</name>
<feature type="transmembrane region" description="Helical" evidence="1">
    <location>
        <begin position="222"/>
        <end position="243"/>
    </location>
</feature>
<keyword evidence="1" id="KW-0472">Membrane</keyword>
<feature type="transmembrane region" description="Helical" evidence="1">
    <location>
        <begin position="146"/>
        <end position="171"/>
    </location>
</feature>
<dbReference type="EMBL" id="SNWR01000001">
    <property type="protein sequence ID" value="TDO41880.1"/>
    <property type="molecule type" value="Genomic_DNA"/>
</dbReference>
<accession>A0A4R6JYH0</accession>
<proteinExistence type="predicted"/>